<reference evidence="3 4" key="1">
    <citation type="journal article" date="2021" name="Hortic Res">
        <title>The domestication of Cucurbita argyrosperma as revealed by the genome of its wild relative.</title>
        <authorList>
            <person name="Barrera-Redondo J."/>
            <person name="Sanchez-de la Vega G."/>
            <person name="Aguirre-Liguori J.A."/>
            <person name="Castellanos-Morales G."/>
            <person name="Gutierrez-Guerrero Y.T."/>
            <person name="Aguirre-Dugua X."/>
            <person name="Aguirre-Planter E."/>
            <person name="Tenaillon M.I."/>
            <person name="Lira-Saade R."/>
            <person name="Eguiarte L.E."/>
        </authorList>
    </citation>
    <scope>NUCLEOTIDE SEQUENCE [LARGE SCALE GENOMIC DNA]</scope>
    <source>
        <strain evidence="3">JBR-2021</strain>
    </source>
</reference>
<dbReference type="Pfam" id="PF07137">
    <property type="entry name" value="VDE"/>
    <property type="match status" value="1"/>
</dbReference>
<feature type="domain" description="VDE lipocalin" evidence="2">
    <location>
        <begin position="251"/>
        <end position="502"/>
    </location>
</feature>
<feature type="repeat" description="Solcar" evidence="1">
    <location>
        <begin position="922"/>
        <end position="958"/>
    </location>
</feature>
<evidence type="ECO:0000313" key="3">
    <source>
        <dbReference type="EMBL" id="KAG6605288.1"/>
    </source>
</evidence>
<protein>
    <submittedName>
        <fullName evidence="3">S-adenosylmethionine carrier 1, chloroplastic/mitochondrial</fullName>
    </submittedName>
</protein>
<dbReference type="EMBL" id="JAGKQH010000002">
    <property type="protein sequence ID" value="KAG6605288.1"/>
    <property type="molecule type" value="Genomic_DNA"/>
</dbReference>
<evidence type="ECO:0000313" key="4">
    <source>
        <dbReference type="Proteomes" id="UP000685013"/>
    </source>
</evidence>
<dbReference type="InterPro" id="IPR018108">
    <property type="entry name" value="MCP_transmembrane"/>
</dbReference>
<sequence length="958" mass="107606">MEAQWFVNSGTRVGNGWPLNRHFQRNRKAAHSVTLSMPSRRPAVSRRRLTVTAVAVAEANKSATKAETPVRIVAIVGEGSISPLKSTPWEEVMLHTAKRLKWIDESYKMHVFADRFCDTHPDTKDIQIVCDADILVIVAVTSNDSVVWIQTNCKNVQNIICFDSATELVNKLGGLSFPSETERNVLGNIFGNSQVLEKRKKSEEVVQTVFEAWDRRNSDDIRFCLLVIINAYIKPVPILKNLRSKGFSTLNCMVKNCGRQILNCLMDPNCRKALQCLNQCSPVDQVCNYRCIASYESPNLEAFSLCVLQKNNCLELDAEVPEKPYVSPMEKFRGKDLCHETAEDLFVGWLGNLEWSWRVVAGQNPAYDQFPCQYQLFYRGKARGSFWYEPVFMVKTLEGKMVWRRRRYRVKRGQTAGTFLFSVLDNGVVSNEFWSIVDVCDDLSWGLFHYKGAARAAGQSYTGAVLVSPDGSYPQNDHQKERVVAALEKCGIKEWELFAVDNCSCIDPPLGIPDGSTLHSVIQCYIGRSSKSIRMDNFMPASKPTLIDRSISLHAEEEILAFTIDKELHIWRYNQDNHSHAILIASGTIKKVQFHPLGAPYILTAEVNNCTNLKRSVLITFRSYHPEGSNDILLTTTSTAPDFSIVVDESAEAASTFRIRRKVTNFCPLTIEMNPLITFNPPASESLIMEEQTVVECLRVVGLKIWQYDAKAENVLENERLCIPNVVLNCERSADISPCGKFLVACVVNRQKADEKIFKLFYEQLDDSTLCTLVYDIRVYSIADCSFGRVLKTKGIKAGYAVNAIQFSPTSKYIVVGYGRRHYSLKGIGWPCPYTILEIYRISDMMLIRSISSHTAVTNVARFHPKPGEAHSKAITAAMNAKTTSLPSSDASDRQLKLPPVDSRKVFASVSMKEEKPFDFLRTVFEGVIAGGTAGVVVETALYPIDTIKTRLQACNLT</sequence>
<evidence type="ECO:0000256" key="1">
    <source>
        <dbReference type="PROSITE-ProRule" id="PRU00282"/>
    </source>
</evidence>
<accession>A0AAV6P2J6</accession>
<feature type="non-terminal residue" evidence="3">
    <location>
        <position position="1"/>
    </location>
</feature>
<dbReference type="PANTHER" id="PTHR33970:SF2">
    <property type="entry name" value="OS01G0716400 PROTEIN"/>
    <property type="match status" value="1"/>
</dbReference>
<dbReference type="GO" id="GO:0010028">
    <property type="term" value="P:xanthophyll cycle"/>
    <property type="evidence" value="ECO:0007669"/>
    <property type="project" value="InterPro"/>
</dbReference>
<dbReference type="InterPro" id="IPR010788">
    <property type="entry name" value="VDE_dom"/>
</dbReference>
<keyword evidence="4" id="KW-1185">Reference proteome</keyword>
<evidence type="ECO:0000259" key="2">
    <source>
        <dbReference type="Pfam" id="PF07137"/>
    </source>
</evidence>
<dbReference type="PANTHER" id="PTHR33970">
    <property type="entry name" value="VIOLAXANTHIN DE-EPOXIDASE, CHLOROPLASTIC-RELATED"/>
    <property type="match status" value="1"/>
</dbReference>
<dbReference type="GO" id="GO:0046422">
    <property type="term" value="F:violaxanthin de-epoxidase activity"/>
    <property type="evidence" value="ECO:0007669"/>
    <property type="project" value="InterPro"/>
</dbReference>
<proteinExistence type="predicted"/>
<dbReference type="InterPro" id="IPR044682">
    <property type="entry name" value="VDE"/>
</dbReference>
<dbReference type="PROSITE" id="PS50920">
    <property type="entry name" value="SOLCAR"/>
    <property type="match status" value="1"/>
</dbReference>
<dbReference type="AlphaFoldDB" id="A0AAV6P2J6"/>
<gene>
    <name evidence="3" type="primary">SAMC1</name>
    <name evidence="3" type="ORF">SDJN03_02605</name>
</gene>
<dbReference type="Pfam" id="PF00153">
    <property type="entry name" value="Mito_carr"/>
    <property type="match status" value="1"/>
</dbReference>
<comment type="caution">
    <text evidence="3">The sequence shown here is derived from an EMBL/GenBank/DDBJ whole genome shotgun (WGS) entry which is preliminary data.</text>
</comment>
<dbReference type="Proteomes" id="UP000685013">
    <property type="component" value="Chromosome 2"/>
</dbReference>
<keyword evidence="1" id="KW-0812">Transmembrane</keyword>
<keyword evidence="1" id="KW-0472">Membrane</keyword>
<dbReference type="GO" id="GO:0016020">
    <property type="term" value="C:membrane"/>
    <property type="evidence" value="ECO:0007669"/>
    <property type="project" value="UniProtKB-UniRule"/>
</dbReference>
<name>A0AAV6P2J6_9ROSI</name>
<organism evidence="3 4">
    <name type="scientific">Cucurbita argyrosperma subsp. sororia</name>
    <dbReference type="NCBI Taxonomy" id="37648"/>
    <lineage>
        <taxon>Eukaryota</taxon>
        <taxon>Viridiplantae</taxon>
        <taxon>Streptophyta</taxon>
        <taxon>Embryophyta</taxon>
        <taxon>Tracheophyta</taxon>
        <taxon>Spermatophyta</taxon>
        <taxon>Magnoliopsida</taxon>
        <taxon>eudicotyledons</taxon>
        <taxon>Gunneridae</taxon>
        <taxon>Pentapetalae</taxon>
        <taxon>rosids</taxon>
        <taxon>fabids</taxon>
        <taxon>Cucurbitales</taxon>
        <taxon>Cucurbitaceae</taxon>
        <taxon>Cucurbiteae</taxon>
        <taxon>Cucurbita</taxon>
    </lineage>
</organism>